<evidence type="ECO:0000256" key="2">
    <source>
        <dbReference type="ARBA" id="ARBA00022679"/>
    </source>
</evidence>
<dbReference type="EC" id="2.3.1.6" evidence="5"/>
<dbReference type="Proteomes" id="UP000887540">
    <property type="component" value="Unplaced"/>
</dbReference>
<protein>
    <recommendedName>
        <fullName evidence="6">Choline O-acetyltransferase</fullName>
        <ecNumber evidence="5">2.3.1.6</ecNumber>
    </recommendedName>
</protein>
<dbReference type="InterPro" id="IPR042231">
    <property type="entry name" value="Cho/carn_acyl_trans_2"/>
</dbReference>
<dbReference type="InterPro" id="IPR023213">
    <property type="entry name" value="CAT-like_dom_sf"/>
</dbReference>
<dbReference type="GO" id="GO:0008292">
    <property type="term" value="P:acetylcholine biosynthetic process"/>
    <property type="evidence" value="ECO:0007669"/>
    <property type="project" value="TreeGrafter"/>
</dbReference>
<keyword evidence="10" id="KW-1185">Reference proteome</keyword>
<keyword evidence="4 8" id="KW-0012">Acyltransferase</keyword>
<dbReference type="InterPro" id="IPR039551">
    <property type="entry name" value="Cho/carn_acyl_trans"/>
</dbReference>
<dbReference type="SUPFAM" id="SSF52777">
    <property type="entry name" value="CoA-dependent acyltransferases"/>
    <property type="match status" value="2"/>
</dbReference>
<dbReference type="GO" id="GO:0043005">
    <property type="term" value="C:neuron projection"/>
    <property type="evidence" value="ECO:0007669"/>
    <property type="project" value="TreeGrafter"/>
</dbReference>
<evidence type="ECO:0000313" key="11">
    <source>
        <dbReference type="WBParaSite" id="ACRNAN_scaffold5187.g24831.t1"/>
    </source>
</evidence>
<dbReference type="Gene3D" id="3.30.559.70">
    <property type="entry name" value="Choline/Carnitine o-acyltransferase, domain 2"/>
    <property type="match status" value="1"/>
</dbReference>
<dbReference type="GO" id="GO:0007274">
    <property type="term" value="P:neuromuscular synaptic transmission"/>
    <property type="evidence" value="ECO:0007669"/>
    <property type="project" value="TreeGrafter"/>
</dbReference>
<organism evidence="10 11">
    <name type="scientific">Acrobeloides nanus</name>
    <dbReference type="NCBI Taxonomy" id="290746"/>
    <lineage>
        <taxon>Eukaryota</taxon>
        <taxon>Metazoa</taxon>
        <taxon>Ecdysozoa</taxon>
        <taxon>Nematoda</taxon>
        <taxon>Chromadorea</taxon>
        <taxon>Rhabditida</taxon>
        <taxon>Tylenchina</taxon>
        <taxon>Cephalobomorpha</taxon>
        <taxon>Cephaloboidea</taxon>
        <taxon>Cephalobidae</taxon>
        <taxon>Acrobeloides</taxon>
    </lineage>
</organism>
<keyword evidence="2 8" id="KW-0808">Transferase</keyword>
<dbReference type="PANTHER" id="PTHR22589">
    <property type="entry name" value="CARNITINE O-ACYLTRANSFERASE"/>
    <property type="match status" value="1"/>
</dbReference>
<dbReference type="Gene3D" id="3.30.559.10">
    <property type="entry name" value="Chloramphenicol acetyltransferase-like domain"/>
    <property type="match status" value="1"/>
</dbReference>
<sequence>MGEESTLDNKQNGDIPIDWYETSLPKPPVPTLEHTLERYMEYARVIAESYNIPLRPTKDAVEDFLENHVGIQEKLIEIAENSENWVNRYWLPEMYLKARYPLPVNSNPAYIFPKRDFKDENEQISYAAWLIRGFIEYKNKIDKKHVEREVALSRDGAKICMNQYDRILSCYREPNTDIDTLFYRRENPDHFGDPRNEHIIVMCNEQAFVVYVKLDDQLISHVEIVHQLKEVHKKAKTRLKSTIIPVSAGSAGERNDAAKFWDLMKTEPTNAKSLNWTRAATFVLCLDFLDHEKHPKTDEISRLEHAGHLLLHGYSSKHNGLNRWYDATIQVIVSSDGTNGLCIEHSVAEGIVIINMVESALRFYEKNKHYQNKVQPSLCLNPKALCWSVDEASKILLEKQRAEFDGLAEDLELTVLNFTDFGKNKIKSASVSPDGFCQLIMQLAHYRLHGRLVSSYESAAIRRFRNGRVDNIRAATPEALEWVKIMVDPKKSKECKKTAFYSAAAKQAKVTLENITGYGIDNHLCALQVLSTEAVSIGQITKIPEIFTNKIWHETMRFPLSTSQVTTSPDISGSYLCYGPVVQDGYGCSYNIQPDKLIFATSCRKSCAETNAKRFKDELANALCDTMSLIEPKK</sequence>
<evidence type="ECO:0000256" key="1">
    <source>
        <dbReference type="ARBA" id="ARBA00005232"/>
    </source>
</evidence>
<proteinExistence type="inferred from homology"/>
<dbReference type="GO" id="GO:0005737">
    <property type="term" value="C:cytoplasm"/>
    <property type="evidence" value="ECO:0007669"/>
    <property type="project" value="TreeGrafter"/>
</dbReference>
<keyword evidence="3" id="KW-0530">Neurotransmitter biosynthesis</keyword>
<dbReference type="PROSITE" id="PS00440">
    <property type="entry name" value="ACYLTRANSF_C_2"/>
    <property type="match status" value="1"/>
</dbReference>
<evidence type="ECO:0000259" key="9">
    <source>
        <dbReference type="Pfam" id="PF00755"/>
    </source>
</evidence>
<dbReference type="AlphaFoldDB" id="A0A914E284"/>
<comment type="similarity">
    <text evidence="1 8">Belongs to the carnitine/choline acetyltransferase family.</text>
</comment>
<evidence type="ECO:0000256" key="5">
    <source>
        <dbReference type="ARBA" id="ARBA00039091"/>
    </source>
</evidence>
<reference evidence="11" key="1">
    <citation type="submission" date="2022-11" db="UniProtKB">
        <authorList>
            <consortium name="WormBaseParasite"/>
        </authorList>
    </citation>
    <scope>IDENTIFICATION</scope>
</reference>
<dbReference type="WBParaSite" id="ACRNAN_scaffold5187.g24831.t1">
    <property type="protein sequence ID" value="ACRNAN_scaffold5187.g24831.t1"/>
    <property type="gene ID" value="ACRNAN_scaffold5187.g24831"/>
</dbReference>
<evidence type="ECO:0000256" key="7">
    <source>
        <dbReference type="PIRSR" id="PIRSR600542-1"/>
    </source>
</evidence>
<name>A0A914E284_9BILA</name>
<dbReference type="Pfam" id="PF00755">
    <property type="entry name" value="Carn_acyltransf"/>
    <property type="match status" value="1"/>
</dbReference>
<evidence type="ECO:0000256" key="3">
    <source>
        <dbReference type="ARBA" id="ARBA00022979"/>
    </source>
</evidence>
<dbReference type="InterPro" id="IPR000542">
    <property type="entry name" value="Carn_acyl_trans"/>
</dbReference>
<accession>A0A914E284</accession>
<evidence type="ECO:0000256" key="4">
    <source>
        <dbReference type="ARBA" id="ARBA00023315"/>
    </source>
</evidence>
<evidence type="ECO:0000313" key="10">
    <source>
        <dbReference type="Proteomes" id="UP000887540"/>
    </source>
</evidence>
<evidence type="ECO:0000256" key="6">
    <source>
        <dbReference type="ARBA" id="ARBA00040495"/>
    </source>
</evidence>
<feature type="domain" description="Choline/carnitine acyltransferase" evidence="9">
    <location>
        <begin position="28"/>
        <end position="620"/>
    </location>
</feature>
<dbReference type="GO" id="GO:0004102">
    <property type="term" value="F:choline O-acetyltransferase activity"/>
    <property type="evidence" value="ECO:0007669"/>
    <property type="project" value="UniProtKB-EC"/>
</dbReference>
<dbReference type="PANTHER" id="PTHR22589:SF14">
    <property type="entry name" value="CHOLINE O-ACETYLTRANSFERASE"/>
    <property type="match status" value="1"/>
</dbReference>
<dbReference type="GO" id="GO:0045202">
    <property type="term" value="C:synapse"/>
    <property type="evidence" value="ECO:0007669"/>
    <property type="project" value="GOC"/>
</dbReference>
<feature type="active site" description="Proton acceptor" evidence="7">
    <location>
        <position position="345"/>
    </location>
</feature>
<evidence type="ECO:0000256" key="8">
    <source>
        <dbReference type="RuleBase" id="RU003801"/>
    </source>
</evidence>